<dbReference type="InterPro" id="IPR025875">
    <property type="entry name" value="Leu-rich_rpt_4"/>
</dbReference>
<dbReference type="PANTHER" id="PTHR45752:SF21">
    <property type="entry name" value="LEUCINE-RICH REPEAT-CONTAINING PROTEIN 63"/>
    <property type="match status" value="1"/>
</dbReference>
<dbReference type="PRINTS" id="PR00019">
    <property type="entry name" value="LEURICHRPT"/>
</dbReference>
<dbReference type="Gene3D" id="3.80.10.10">
    <property type="entry name" value="Ribonuclease Inhibitor"/>
    <property type="match status" value="1"/>
</dbReference>
<dbReference type="Proteomes" id="UP000078561">
    <property type="component" value="Unassembled WGS sequence"/>
</dbReference>
<keyword evidence="1" id="KW-0433">Leucine-rich repeat</keyword>
<dbReference type="InterPro" id="IPR050715">
    <property type="entry name" value="LRR-SigEffector_domain"/>
</dbReference>
<sequence length="611" mass="68723">MGQTTSSSQVDYTFGLVNDNSKSDKSILATPYKVSKVDHDDIYSTYIGERLLLYPQQYGLDNHVESDDHSCDASSAVEKRLSTPSTSSGCSLYFQHLQQSPFYIRASNLKHQQQQYIDRIDSGYAADQDVFEPNKVVHYHLDTRLAQDIQYVDQLYYTNSRSRQQKRMANASTLMADIVGASPDHGDDDITIGTKLTFAAAALASQDSSMRDICLSRRSLISVSPNIGLLACIRKLNLEGGGEGVNRKESCLKEQEVFVAEGKEGERSMGVMSQRIISLLVDLPDSIGQLKQLEILLISKNYLQRLPDSMKYLAKLTELDLSYNQLQSLPFLGHLSSLHTLVLSHNRLSSLPSDLAGMKQLVTMDLTKNPISVLPAEITRLSNLRRLRLDHCLNLLNYEEHQPLEMELAHNPPSLVELCARKVLLSLSSSSSSSPTTRYHRLFGSRSKTQQPSPPVITMDKLCRLTTRTLSYLSSANTCSSCHGPYFESCVIRRRLIEKNSLWIPLEYHLCSAHWSDENDRLLNMFHQETSPYENKDGIAATLTILHSLITKKQLDHQRLPPTPSTSDLDHLESKSSGTFAFVRHPQQLQRVTNRNPSSFLIHNTHQGGRQ</sequence>
<dbReference type="PANTHER" id="PTHR45752">
    <property type="entry name" value="LEUCINE-RICH REPEAT-CONTAINING"/>
    <property type="match status" value="1"/>
</dbReference>
<accession>A0A163KM51</accession>
<protein>
    <recommendedName>
        <fullName evidence="5">L domain-like protein</fullName>
    </recommendedName>
</protein>
<keyword evidence="2" id="KW-0677">Repeat</keyword>
<evidence type="ECO:0000256" key="1">
    <source>
        <dbReference type="ARBA" id="ARBA00022614"/>
    </source>
</evidence>
<keyword evidence="4" id="KW-1185">Reference proteome</keyword>
<dbReference type="InParanoid" id="A0A163KM51"/>
<reference evidence="3" key="1">
    <citation type="submission" date="2016-04" db="EMBL/GenBank/DDBJ databases">
        <authorList>
            <person name="Evans L.H."/>
            <person name="Alamgir A."/>
            <person name="Owens N."/>
            <person name="Weber N.D."/>
            <person name="Virtaneva K."/>
            <person name="Barbian K."/>
            <person name="Babar A."/>
            <person name="Rosenke K."/>
        </authorList>
    </citation>
    <scope>NUCLEOTIDE SEQUENCE [LARGE SCALE GENOMIC DNA]</scope>
    <source>
        <strain evidence="3">CBS 101.48</strain>
    </source>
</reference>
<evidence type="ECO:0008006" key="5">
    <source>
        <dbReference type="Google" id="ProtNLM"/>
    </source>
</evidence>
<dbReference type="InterPro" id="IPR003591">
    <property type="entry name" value="Leu-rich_rpt_typical-subtyp"/>
</dbReference>
<dbReference type="Pfam" id="PF12799">
    <property type="entry name" value="LRR_4"/>
    <property type="match status" value="1"/>
</dbReference>
<dbReference type="InterPro" id="IPR001611">
    <property type="entry name" value="Leu-rich_rpt"/>
</dbReference>
<evidence type="ECO:0000313" key="4">
    <source>
        <dbReference type="Proteomes" id="UP000078561"/>
    </source>
</evidence>
<dbReference type="AlphaFoldDB" id="A0A163KM51"/>
<organism evidence="3">
    <name type="scientific">Absidia glauca</name>
    <name type="common">Pin mould</name>
    <dbReference type="NCBI Taxonomy" id="4829"/>
    <lineage>
        <taxon>Eukaryota</taxon>
        <taxon>Fungi</taxon>
        <taxon>Fungi incertae sedis</taxon>
        <taxon>Mucoromycota</taxon>
        <taxon>Mucoromycotina</taxon>
        <taxon>Mucoromycetes</taxon>
        <taxon>Mucorales</taxon>
        <taxon>Cunninghamellaceae</taxon>
        <taxon>Absidia</taxon>
    </lineage>
</organism>
<dbReference type="InterPro" id="IPR032675">
    <property type="entry name" value="LRR_dom_sf"/>
</dbReference>
<dbReference type="SUPFAM" id="SSF52047">
    <property type="entry name" value="RNI-like"/>
    <property type="match status" value="1"/>
</dbReference>
<dbReference type="PROSITE" id="PS51450">
    <property type="entry name" value="LRR"/>
    <property type="match status" value="2"/>
</dbReference>
<name>A0A163KM51_ABSGL</name>
<evidence type="ECO:0000313" key="3">
    <source>
        <dbReference type="EMBL" id="SAM08435.1"/>
    </source>
</evidence>
<dbReference type="SMART" id="SM00369">
    <property type="entry name" value="LRR_TYP"/>
    <property type="match status" value="4"/>
</dbReference>
<gene>
    <name evidence="3" type="primary">ABSGL_14098.1 scaffold 14385</name>
</gene>
<dbReference type="OrthoDB" id="660555at2759"/>
<dbReference type="SMART" id="SM00364">
    <property type="entry name" value="LRR_BAC"/>
    <property type="match status" value="3"/>
</dbReference>
<dbReference type="EMBL" id="LT554895">
    <property type="protein sequence ID" value="SAM08435.1"/>
    <property type="molecule type" value="Genomic_DNA"/>
</dbReference>
<evidence type="ECO:0000256" key="2">
    <source>
        <dbReference type="ARBA" id="ARBA00022737"/>
    </source>
</evidence>
<dbReference type="STRING" id="4829.A0A163KM51"/>
<proteinExistence type="predicted"/>